<evidence type="ECO:0000313" key="1">
    <source>
        <dbReference type="EMBL" id="QHK20199.1"/>
    </source>
</evidence>
<protein>
    <submittedName>
        <fullName evidence="1">Cytotoxic translational repressor of toxin-antitoxin stability system</fullName>
    </submittedName>
</protein>
<dbReference type="EMBL" id="CP047898">
    <property type="protein sequence ID" value="QHK20199.1"/>
    <property type="molecule type" value="Genomic_DNA"/>
</dbReference>
<reference evidence="1 2" key="1">
    <citation type="submission" date="2020-01" db="EMBL/GenBank/DDBJ databases">
        <title>Pseudarthrobacter psychrotolerans sp. nov., isolated from antarctic soil.</title>
        <authorList>
            <person name="Shin Y."/>
            <person name="Park W."/>
        </authorList>
    </citation>
    <scope>NUCLEOTIDE SEQUENCE [LARGE SCALE GENOMIC DNA]</scope>
    <source>
        <strain evidence="1 2">YJ56</strain>
    </source>
</reference>
<proteinExistence type="predicted"/>
<keyword evidence="2" id="KW-1185">Reference proteome</keyword>
<accession>A0A6P1NKU2</accession>
<dbReference type="Proteomes" id="UP000464186">
    <property type="component" value="Chromosome"/>
</dbReference>
<sequence>MSQKYPPGTRDDHEAFCRTEEWQPVLNAKGQKVRHHATYELALHDGRILRTRISRPVDRTAYGPSLWGEILKNQLEVTPDEFWECVKEGALPDRGAPEAPTTALPLELVILLTKTARIPEVTVAAMSKEEAVQAMNDYWTSTVTPPKQPQS</sequence>
<organism evidence="1 2">
    <name type="scientific">Pseudarthrobacter psychrotolerans</name>
    <dbReference type="NCBI Taxonomy" id="2697569"/>
    <lineage>
        <taxon>Bacteria</taxon>
        <taxon>Bacillati</taxon>
        <taxon>Actinomycetota</taxon>
        <taxon>Actinomycetes</taxon>
        <taxon>Micrococcales</taxon>
        <taxon>Micrococcaceae</taxon>
        <taxon>Pseudarthrobacter</taxon>
    </lineage>
</organism>
<dbReference type="KEGG" id="psey:GU243_11160"/>
<name>A0A6P1NKU2_9MICC</name>
<gene>
    <name evidence="1" type="ORF">GU243_11160</name>
</gene>
<dbReference type="AlphaFoldDB" id="A0A6P1NKU2"/>
<evidence type="ECO:0000313" key="2">
    <source>
        <dbReference type="Proteomes" id="UP000464186"/>
    </source>
</evidence>